<dbReference type="PROSITE" id="PS00092">
    <property type="entry name" value="N6_MTASE"/>
    <property type="match status" value="1"/>
</dbReference>
<proteinExistence type="predicted"/>
<dbReference type="InterPro" id="IPR011639">
    <property type="entry name" value="MethylTrfase_TaqI-like_dom"/>
</dbReference>
<comment type="caution">
    <text evidence="7">The sequence shown here is derived from an EMBL/GenBank/DDBJ whole genome shotgun (WGS) entry which is preliminary data.</text>
</comment>
<reference evidence="8" key="1">
    <citation type="submission" date="2019-02" db="EMBL/GenBank/DDBJ databases">
        <title>Draft genome sequence of Dolichospermum planctonicum NIES-80.</title>
        <authorList>
            <person name="Yamaguchi H."/>
            <person name="Suzuki S."/>
            <person name="Kawachi M."/>
        </authorList>
    </citation>
    <scope>NUCLEOTIDE SEQUENCE [LARGE SCALE GENOMIC DNA]</scope>
    <source>
        <strain evidence="8">NIES-80</strain>
    </source>
</reference>
<dbReference type="EMBL" id="BJCF01000016">
    <property type="protein sequence ID" value="GCL42096.1"/>
    <property type="molecule type" value="Genomic_DNA"/>
</dbReference>
<dbReference type="InterPro" id="IPR002052">
    <property type="entry name" value="DNA_methylase_N6_adenine_CS"/>
</dbReference>
<dbReference type="InterPro" id="IPR050953">
    <property type="entry name" value="N4_N6_ade-DNA_methylase"/>
</dbReference>
<keyword evidence="3" id="KW-0808">Transferase</keyword>
<evidence type="ECO:0000313" key="8">
    <source>
        <dbReference type="Proteomes" id="UP000299367"/>
    </source>
</evidence>
<evidence type="ECO:0000256" key="2">
    <source>
        <dbReference type="ARBA" id="ARBA00022603"/>
    </source>
</evidence>
<feature type="domain" description="Type II methyltransferase M.TaqI-like" evidence="6">
    <location>
        <begin position="481"/>
        <end position="788"/>
    </location>
</feature>
<dbReference type="PRINTS" id="PR00507">
    <property type="entry name" value="N12N6MTFRASE"/>
</dbReference>
<dbReference type="Pfam" id="PF07669">
    <property type="entry name" value="Eco57I"/>
    <property type="match status" value="1"/>
</dbReference>
<keyword evidence="2" id="KW-0489">Methyltransferase</keyword>
<dbReference type="Gene3D" id="3.40.50.150">
    <property type="entry name" value="Vaccinia Virus protein VP39"/>
    <property type="match status" value="1"/>
</dbReference>
<evidence type="ECO:0000259" key="6">
    <source>
        <dbReference type="Pfam" id="PF07669"/>
    </source>
</evidence>
<dbReference type="OrthoDB" id="564694at2"/>
<protein>
    <recommendedName>
        <fullName evidence="1">site-specific DNA-methyltransferase (adenine-specific)</fullName>
        <ecNumber evidence="1">2.1.1.72</ecNumber>
    </recommendedName>
</protein>
<dbReference type="SUPFAM" id="SSF53335">
    <property type="entry name" value="S-adenosyl-L-methionine-dependent methyltransferases"/>
    <property type="match status" value="1"/>
</dbReference>
<evidence type="ECO:0000256" key="1">
    <source>
        <dbReference type="ARBA" id="ARBA00011900"/>
    </source>
</evidence>
<comment type="catalytic activity">
    <reaction evidence="5">
        <text>a 2'-deoxyadenosine in DNA + S-adenosyl-L-methionine = an N(6)-methyl-2'-deoxyadenosine in DNA + S-adenosyl-L-homocysteine + H(+)</text>
        <dbReference type="Rhea" id="RHEA:15197"/>
        <dbReference type="Rhea" id="RHEA-COMP:12418"/>
        <dbReference type="Rhea" id="RHEA-COMP:12419"/>
        <dbReference type="ChEBI" id="CHEBI:15378"/>
        <dbReference type="ChEBI" id="CHEBI:57856"/>
        <dbReference type="ChEBI" id="CHEBI:59789"/>
        <dbReference type="ChEBI" id="CHEBI:90615"/>
        <dbReference type="ChEBI" id="CHEBI:90616"/>
        <dbReference type="EC" id="2.1.1.72"/>
    </reaction>
</comment>
<organism evidence="7 8">
    <name type="scientific">Dolichospermum planctonicum</name>
    <dbReference type="NCBI Taxonomy" id="136072"/>
    <lineage>
        <taxon>Bacteria</taxon>
        <taxon>Bacillati</taxon>
        <taxon>Cyanobacteriota</taxon>
        <taxon>Cyanophyceae</taxon>
        <taxon>Nostocales</taxon>
        <taxon>Aphanizomenonaceae</taxon>
        <taxon>Dolichospermum</taxon>
    </lineage>
</organism>
<evidence type="ECO:0000313" key="7">
    <source>
        <dbReference type="EMBL" id="GCL42096.1"/>
    </source>
</evidence>
<dbReference type="RefSeq" id="WP_137907750.1">
    <property type="nucleotide sequence ID" value="NZ_BJCF01000016.1"/>
</dbReference>
<keyword evidence="4" id="KW-0949">S-adenosyl-L-methionine</keyword>
<name>A0A480ADM0_9CYAN</name>
<gene>
    <name evidence="7" type="ORF">NIES80_17980</name>
</gene>
<dbReference type="GO" id="GO:0009007">
    <property type="term" value="F:site-specific DNA-methyltransferase (adenine-specific) activity"/>
    <property type="evidence" value="ECO:0007669"/>
    <property type="project" value="UniProtKB-EC"/>
</dbReference>
<dbReference type="InterPro" id="IPR029063">
    <property type="entry name" value="SAM-dependent_MTases_sf"/>
</dbReference>
<accession>A0A480ADM0</accession>
<dbReference type="Proteomes" id="UP000299367">
    <property type="component" value="Unassembled WGS sequence"/>
</dbReference>
<evidence type="ECO:0000256" key="4">
    <source>
        <dbReference type="ARBA" id="ARBA00022691"/>
    </source>
</evidence>
<sequence length="1307" mass="151518">MSFPKFQQHLTNLITTAETMLASSRTGKPEENTKDSLIVPFLDALGYTTEYRTLEGSIRSLIGTTTWVDYLLRNQVGKHPKLMFEAKSLWDKNIWETNTQQVLDYLRNYSLDIGTQEPVLWIILSNFREWHILRLQDRKPFWSFTLEDLKNDPELVNRVYTCLHRENLSSNRLEAFYSEKTREELGTKFLADLKIWRVILANGIKKSQPDLSLEKIREAAQIILNRFLLIRLLETFSREMPFNYLGRVYYNWQQTFPNLPFIEQLRQAFRSTWLDYNTELFQPSWIDELTIDVEYLESIIVINAVPQPGILDTITGTLANYRSIYNYDFTTLTQDILGTAYEQFLAHQLILVNDVVQILENQKNRKKEGIFYTPNYIVRRIVYQSLQPLVKPKIDQAIGLLERGELQQSHVVAKSVLEITVLDPACGSGLFLLSAFDYLLTEIKRYNLACQNAKIPKNFDLFSHVAPQPIINPEEQILVKMLHGVDRDPQAVLLAKLSLWTRLLRARPGEYGRRNGSIYSHLPALTLNIRVGDSLIHSPTNLELFSQQLTIVANLANIARDTSQSEIERNQAVSNLENTIAVINQQVNSVLTAFFASDESINSVVYAIKNRAAEGAEIEAIRQFITENINSEQTLESTLENWTSAELARVKSELMSLETAQEEVIIKRPFNWEVEFSHIFDPRLPKSEQGFSVIIGNPPYFNVDSTFGRGALELKWLKFAYPDIYTDKTDILFYFFRRGFEILKVDGYLSFIISRAFIQGDKSRSLREFICKNTKIVNIIDFLGHQVFQAGIATCIIEFQRKKPQPKDTFTTFYVLDLDVVKKTFISDDCSLHLSQGVTQVNITQSNLNDHRWQISPYNDIFHKIDSQGVKLRELPECDLVEQGIQTGENKIFAPEQGFPSNFTKEKLYQIVKNSGILAYGFIPDNSQLLYIESSEKFEDLSIAIQEYLLANRNKLETRAAYQEGSCEWYALHRSRRKDQHSHFRPKILCPYRATSNRFSVDLEGNLAGLTDTTAIFLRDIYCYDPDDLKLDKLYALVALLNSQVLEFRYTALGGIGKLTGKGIFEYFENQVGDLPIPQFNEENHHDYQELAKLSREAHDIWQIRYQIITTYQGKSSAFPSKEVSLNEYHKLSSDYAVDIEWESPHANEEGHLLELKIEPSANGYIIWGEVTDDEDWKESDRKWIEIANVNIPNPYLRRYMLVRLIYLTEFDSSFRRKQKLSREIGNLVNITFDVLKVNRYDQDRFSNLRALEIIAQRVKQEVGRSDLETVLLRQMEIKNQIDKKAYRMYKVEEYVDIIEQALKVVL</sequence>
<dbReference type="EC" id="2.1.1.72" evidence="1"/>
<dbReference type="PANTHER" id="PTHR33841:SF1">
    <property type="entry name" value="DNA METHYLTRANSFERASE A"/>
    <property type="match status" value="1"/>
</dbReference>
<dbReference type="PANTHER" id="PTHR33841">
    <property type="entry name" value="DNA METHYLTRANSFERASE YEEA-RELATED"/>
    <property type="match status" value="1"/>
</dbReference>
<evidence type="ECO:0000256" key="3">
    <source>
        <dbReference type="ARBA" id="ARBA00022679"/>
    </source>
</evidence>
<dbReference type="GO" id="GO:0003676">
    <property type="term" value="F:nucleic acid binding"/>
    <property type="evidence" value="ECO:0007669"/>
    <property type="project" value="InterPro"/>
</dbReference>
<evidence type="ECO:0000256" key="5">
    <source>
        <dbReference type="ARBA" id="ARBA00047942"/>
    </source>
</evidence>
<dbReference type="GO" id="GO:0006304">
    <property type="term" value="P:DNA modification"/>
    <property type="evidence" value="ECO:0007669"/>
    <property type="project" value="InterPro"/>
</dbReference>
<dbReference type="GO" id="GO:0032259">
    <property type="term" value="P:methylation"/>
    <property type="evidence" value="ECO:0007669"/>
    <property type="project" value="UniProtKB-KW"/>
</dbReference>